<reference evidence="1 2" key="1">
    <citation type="submission" date="2017-08" db="EMBL/GenBank/DDBJ databases">
        <authorList>
            <person name="de Groot N.N."/>
        </authorList>
    </citation>
    <scope>NUCLEOTIDE SEQUENCE [LARGE SCALE GENOMIC DNA]</scope>
    <source>
        <strain evidence="1 2">Nm15</strain>
    </source>
</reference>
<accession>A0A285C150</accession>
<name>A0A285C150_9PROT</name>
<dbReference type="Proteomes" id="UP000242498">
    <property type="component" value="Chromosome I"/>
</dbReference>
<organism evidence="1 2">
    <name type="scientific">Nitrosomonas ureae</name>
    <dbReference type="NCBI Taxonomy" id="44577"/>
    <lineage>
        <taxon>Bacteria</taxon>
        <taxon>Pseudomonadati</taxon>
        <taxon>Pseudomonadota</taxon>
        <taxon>Betaproteobacteria</taxon>
        <taxon>Nitrosomonadales</taxon>
        <taxon>Nitrosomonadaceae</taxon>
        <taxon>Nitrosomonas</taxon>
    </lineage>
</organism>
<evidence type="ECO:0000313" key="2">
    <source>
        <dbReference type="Proteomes" id="UP000242498"/>
    </source>
</evidence>
<gene>
    <name evidence="1" type="ORF">SAMN06296273_2492</name>
</gene>
<proteinExistence type="predicted"/>
<dbReference type="AlphaFoldDB" id="A0A285C150"/>
<protein>
    <submittedName>
        <fullName evidence="1">Uncharacterized protein</fullName>
    </submittedName>
</protein>
<dbReference type="EMBL" id="LT907782">
    <property type="protein sequence ID" value="SNX61035.1"/>
    <property type="molecule type" value="Genomic_DNA"/>
</dbReference>
<evidence type="ECO:0000313" key="1">
    <source>
        <dbReference type="EMBL" id="SNX61035.1"/>
    </source>
</evidence>
<sequence>MEKVLLMRWVFRYWMLLIRVRRERLTGEVIEVSSRTQAANKTIYVLTDYLTEFNS</sequence>